<evidence type="ECO:0000313" key="1">
    <source>
        <dbReference type="EMBL" id="MBB5362488.1"/>
    </source>
</evidence>
<evidence type="ECO:0000313" key="2">
    <source>
        <dbReference type="Proteomes" id="UP000552709"/>
    </source>
</evidence>
<organism evidence="1 2">
    <name type="scientific">Deinococcus humi</name>
    <dbReference type="NCBI Taxonomy" id="662880"/>
    <lineage>
        <taxon>Bacteria</taxon>
        <taxon>Thermotogati</taxon>
        <taxon>Deinococcota</taxon>
        <taxon>Deinococci</taxon>
        <taxon>Deinococcales</taxon>
        <taxon>Deinococcaceae</taxon>
        <taxon>Deinococcus</taxon>
    </lineage>
</organism>
<keyword evidence="2" id="KW-1185">Reference proteome</keyword>
<dbReference type="Proteomes" id="UP000552709">
    <property type="component" value="Unassembled WGS sequence"/>
</dbReference>
<dbReference type="Pfam" id="PF04404">
    <property type="entry name" value="ERF"/>
    <property type="match status" value="1"/>
</dbReference>
<reference evidence="1 2" key="1">
    <citation type="submission" date="2020-08" db="EMBL/GenBank/DDBJ databases">
        <title>Genomic Encyclopedia of Type Strains, Phase IV (KMG-IV): sequencing the most valuable type-strain genomes for metagenomic binning, comparative biology and taxonomic classification.</title>
        <authorList>
            <person name="Goeker M."/>
        </authorList>
    </citation>
    <scope>NUCLEOTIDE SEQUENCE [LARGE SCALE GENOMIC DNA]</scope>
    <source>
        <strain evidence="1 2">DSM 27939</strain>
    </source>
</reference>
<dbReference type="InterPro" id="IPR007499">
    <property type="entry name" value="ERF_bacteria_virus"/>
</dbReference>
<dbReference type="AlphaFoldDB" id="A0A7W8NF71"/>
<dbReference type="EMBL" id="JACHFL010000003">
    <property type="protein sequence ID" value="MBB5362488.1"/>
    <property type="molecule type" value="Genomic_DNA"/>
</dbReference>
<accession>A0A7W8NF71</accession>
<dbReference type="RefSeq" id="WP_184129455.1">
    <property type="nucleotide sequence ID" value="NZ_JACHFL010000003.1"/>
</dbReference>
<comment type="caution">
    <text evidence="1">The sequence shown here is derived from an EMBL/GenBank/DDBJ whole genome shotgun (WGS) entry which is preliminary data.</text>
</comment>
<name>A0A7W8NF71_9DEIO</name>
<gene>
    <name evidence="1" type="ORF">HNQ08_001583</name>
</gene>
<sequence length="231" mass="24519">MQKSESIGELAKALSRAQAAVQPALKTSENPHLGSRYADLASVWAACRHALSSNGLSIVQLPVSDGPGYVALETIILHESGEYIANTARTPAKDPKGQETAQSVGSAITYLRRYALSAALGIVADTDDDGHTASHGPPSPVLRDKQEARQIAPRPDALLLSAQSRVTLSKEKASDLLASLQTILKDTAERDTEYNAYAAKVIGREVGNLTELTPAEARQVYHAARALPKAS</sequence>
<protein>
    <submittedName>
        <fullName evidence="1">Uncharacterized protein</fullName>
    </submittedName>
</protein>
<proteinExistence type="predicted"/>